<feature type="transmembrane region" description="Helical" evidence="8">
    <location>
        <begin position="83"/>
        <end position="104"/>
    </location>
</feature>
<evidence type="ECO:0000259" key="9">
    <source>
        <dbReference type="Pfam" id="PF00924"/>
    </source>
</evidence>
<dbReference type="SUPFAM" id="SSF50182">
    <property type="entry name" value="Sm-like ribonucleoproteins"/>
    <property type="match status" value="1"/>
</dbReference>
<protein>
    <submittedName>
        <fullName evidence="11">Potassium efflux system KefA protein / Small-conductance mechanosensitive channel</fullName>
    </submittedName>
</protein>
<dbReference type="Pfam" id="PF21082">
    <property type="entry name" value="MS_channel_3rd"/>
    <property type="match status" value="1"/>
</dbReference>
<dbReference type="Pfam" id="PF00924">
    <property type="entry name" value="MS_channel_2nd"/>
    <property type="match status" value="1"/>
</dbReference>
<evidence type="ECO:0000313" key="11">
    <source>
        <dbReference type="EMBL" id="SAY38288.1"/>
    </source>
</evidence>
<feature type="transmembrane region" description="Helical" evidence="8">
    <location>
        <begin position="6"/>
        <end position="28"/>
    </location>
</feature>
<evidence type="ECO:0000256" key="6">
    <source>
        <dbReference type="ARBA" id="ARBA00023136"/>
    </source>
</evidence>
<feature type="compositionally biased region" description="Polar residues" evidence="7">
    <location>
        <begin position="348"/>
        <end position="369"/>
    </location>
</feature>
<accession>A0A164ZPR3</accession>
<feature type="domain" description="Mechanosensitive ion channel MscS C-terminal" evidence="10">
    <location>
        <begin position="253"/>
        <end position="335"/>
    </location>
</feature>
<dbReference type="GO" id="GO:0005886">
    <property type="term" value="C:plasma membrane"/>
    <property type="evidence" value="ECO:0007669"/>
    <property type="project" value="UniProtKB-SubCell"/>
</dbReference>
<feature type="domain" description="Mechanosensitive ion channel MscS" evidence="9">
    <location>
        <begin position="176"/>
        <end position="243"/>
    </location>
</feature>
<organism evidence="11 12">
    <name type="scientific">Candidatus Synechococcus spongiarum</name>
    <dbReference type="NCBI Taxonomy" id="431041"/>
    <lineage>
        <taxon>Bacteria</taxon>
        <taxon>Bacillati</taxon>
        <taxon>Cyanobacteriota</taxon>
        <taxon>Cyanophyceae</taxon>
        <taxon>Synechococcales</taxon>
        <taxon>Synechococcaceae</taxon>
        <taxon>Synechococcus</taxon>
    </lineage>
</organism>
<evidence type="ECO:0000256" key="7">
    <source>
        <dbReference type="SAM" id="MobiDB-lite"/>
    </source>
</evidence>
<comment type="subcellular location">
    <subcellularLocation>
        <location evidence="1">Cell membrane</location>
        <topology evidence="1">Multi-pass membrane protein</topology>
    </subcellularLocation>
</comment>
<sequence>MPAQELIAALPVALAKLMGGLLVVWLLGRIGLATATRLTRRTATTTDDFIVRAAHKALVPMLSMTVVVWAWEGIPYEGIGDRIVTALTGLVTAVVLVQATNGILVRLLTSAFQRLAKDRDDDAGFEILTALKPMLRAVVWVLGGVIYMQSLGVPLGALWALLSAGGIGAGLALQKPVAEFFEYIYILLDKPFRNGDFLHVGDSGTWARVEQVGIHSTRLRSVDGELVVMTNSSLANQTLSNYTVMKRRRRIYRFGVTYDTLPQVLKQIPTMVRAIVEGVKDADFDRCHFVEFGASSLDFELCYNIPTNDYVQALDAQQQVNVALVQMFAEQGIEFAFPTRTLYLNAQASGHDSPAGQTTDKLPQRQTPRPHQFPGEPSTAAPPGER</sequence>
<dbReference type="PANTHER" id="PTHR30566">
    <property type="entry name" value="YNAI-RELATED MECHANOSENSITIVE ION CHANNEL"/>
    <property type="match status" value="1"/>
</dbReference>
<evidence type="ECO:0000256" key="1">
    <source>
        <dbReference type="ARBA" id="ARBA00004651"/>
    </source>
</evidence>
<dbReference type="GO" id="GO:0055085">
    <property type="term" value="P:transmembrane transport"/>
    <property type="evidence" value="ECO:0007669"/>
    <property type="project" value="InterPro"/>
</dbReference>
<keyword evidence="12" id="KW-1185">Reference proteome</keyword>
<name>A0A164ZPR3_9SYNE</name>
<dbReference type="Gene3D" id="3.30.70.100">
    <property type="match status" value="1"/>
</dbReference>
<dbReference type="SUPFAM" id="SSF82689">
    <property type="entry name" value="Mechanosensitive channel protein MscS (YggB), C-terminal domain"/>
    <property type="match status" value="1"/>
</dbReference>
<dbReference type="RefSeq" id="WP_074456786.1">
    <property type="nucleotide sequence ID" value="NZ_FITM01000018.1"/>
</dbReference>
<evidence type="ECO:0000256" key="5">
    <source>
        <dbReference type="ARBA" id="ARBA00022989"/>
    </source>
</evidence>
<evidence type="ECO:0000256" key="8">
    <source>
        <dbReference type="SAM" id="Phobius"/>
    </source>
</evidence>
<dbReference type="InterPro" id="IPR049278">
    <property type="entry name" value="MS_channel_C"/>
</dbReference>
<dbReference type="EMBL" id="FITM01000018">
    <property type="protein sequence ID" value="SAY38288.1"/>
    <property type="molecule type" value="Genomic_DNA"/>
</dbReference>
<evidence type="ECO:0000256" key="3">
    <source>
        <dbReference type="ARBA" id="ARBA00022475"/>
    </source>
</evidence>
<dbReference type="InterPro" id="IPR011014">
    <property type="entry name" value="MscS_channel_TM-2"/>
</dbReference>
<keyword evidence="6 8" id="KW-0472">Membrane</keyword>
<evidence type="ECO:0000256" key="2">
    <source>
        <dbReference type="ARBA" id="ARBA00008017"/>
    </source>
</evidence>
<proteinExistence type="inferred from homology"/>
<feature type="region of interest" description="Disordered" evidence="7">
    <location>
        <begin position="348"/>
        <end position="386"/>
    </location>
</feature>
<keyword evidence="4 8" id="KW-0812">Transmembrane</keyword>
<gene>
    <name evidence="11" type="ORF">FLM9_147</name>
</gene>
<dbReference type="Gene3D" id="1.10.287.1260">
    <property type="match status" value="1"/>
</dbReference>
<dbReference type="InterPro" id="IPR006685">
    <property type="entry name" value="MscS_channel_2nd"/>
</dbReference>
<dbReference type="SUPFAM" id="SSF82861">
    <property type="entry name" value="Mechanosensitive channel protein MscS (YggB), transmembrane region"/>
    <property type="match status" value="1"/>
</dbReference>
<evidence type="ECO:0000256" key="4">
    <source>
        <dbReference type="ARBA" id="ARBA00022692"/>
    </source>
</evidence>
<dbReference type="AlphaFoldDB" id="A0A164ZPR3"/>
<evidence type="ECO:0000313" key="12">
    <source>
        <dbReference type="Proteomes" id="UP000182631"/>
    </source>
</evidence>
<reference evidence="12" key="1">
    <citation type="submission" date="2016-02" db="EMBL/GenBank/DDBJ databases">
        <authorList>
            <person name="liu f."/>
        </authorList>
    </citation>
    <scope>NUCLEOTIDE SEQUENCE [LARGE SCALE GENOMIC DNA]</scope>
</reference>
<keyword evidence="3" id="KW-1003">Cell membrane</keyword>
<evidence type="ECO:0000259" key="10">
    <source>
        <dbReference type="Pfam" id="PF21082"/>
    </source>
</evidence>
<dbReference type="InterPro" id="IPR023408">
    <property type="entry name" value="MscS_beta-dom_sf"/>
</dbReference>
<dbReference type="PANTHER" id="PTHR30566:SF5">
    <property type="entry name" value="MECHANOSENSITIVE ION CHANNEL PROTEIN 1, MITOCHONDRIAL-RELATED"/>
    <property type="match status" value="1"/>
</dbReference>
<feature type="transmembrane region" description="Helical" evidence="8">
    <location>
        <begin position="49"/>
        <end position="71"/>
    </location>
</feature>
<keyword evidence="5 8" id="KW-1133">Transmembrane helix</keyword>
<dbReference type="InterPro" id="IPR011066">
    <property type="entry name" value="MscS_channel_C_sf"/>
</dbReference>
<dbReference type="Proteomes" id="UP000182631">
    <property type="component" value="Unassembled WGS sequence"/>
</dbReference>
<dbReference type="InterPro" id="IPR010920">
    <property type="entry name" value="LSM_dom_sf"/>
</dbReference>
<comment type="similarity">
    <text evidence="2">Belongs to the MscS (TC 1.A.23) family.</text>
</comment>
<dbReference type="Gene3D" id="2.30.30.60">
    <property type="match status" value="1"/>
</dbReference>